<accession>A0AAW2ZEJ2</accession>
<evidence type="ECO:0008006" key="3">
    <source>
        <dbReference type="Google" id="ProtNLM"/>
    </source>
</evidence>
<gene>
    <name evidence="1" type="ORF">AKO1_008697</name>
</gene>
<protein>
    <recommendedName>
        <fullName evidence="3">Tesmin/TSO1-like CXC domain-containing protein</fullName>
    </recommendedName>
</protein>
<name>A0AAW2ZEJ2_9EUKA</name>
<dbReference type="EMBL" id="JAOPGA020001373">
    <property type="protein sequence ID" value="KAL0487767.1"/>
    <property type="molecule type" value="Genomic_DNA"/>
</dbReference>
<evidence type="ECO:0000313" key="2">
    <source>
        <dbReference type="Proteomes" id="UP001431209"/>
    </source>
</evidence>
<proteinExistence type="predicted"/>
<dbReference type="AlphaFoldDB" id="A0AAW2ZEJ2"/>
<dbReference type="Proteomes" id="UP001431209">
    <property type="component" value="Unassembled WGS sequence"/>
</dbReference>
<sequence length="170" mass="19500">MGTTTHQTHHVVEIYEIAQKQGLIPNNSRIFTNPKIISNYTLETYEWCQYGRHKFLENNSIQVPQHHFKQSLQDGKELEATTTTGCLTFCQCSSCPTMAIKELQLCPSVHHHAGKEPCYCYRESNHQGSCVCKFCDIQVASFMDNKEHDILVQLEWGIRRDMAALKASFC</sequence>
<reference evidence="1 2" key="1">
    <citation type="submission" date="2024-03" db="EMBL/GenBank/DDBJ databases">
        <title>The Acrasis kona genome and developmental transcriptomes reveal deep origins of eukaryotic multicellular pathways.</title>
        <authorList>
            <person name="Sheikh S."/>
            <person name="Fu C.-J."/>
            <person name="Brown M.W."/>
            <person name="Baldauf S.L."/>
        </authorList>
    </citation>
    <scope>NUCLEOTIDE SEQUENCE [LARGE SCALE GENOMIC DNA]</scope>
    <source>
        <strain evidence="1 2">ATCC MYA-3509</strain>
    </source>
</reference>
<feature type="non-terminal residue" evidence="1">
    <location>
        <position position="170"/>
    </location>
</feature>
<organism evidence="1 2">
    <name type="scientific">Acrasis kona</name>
    <dbReference type="NCBI Taxonomy" id="1008807"/>
    <lineage>
        <taxon>Eukaryota</taxon>
        <taxon>Discoba</taxon>
        <taxon>Heterolobosea</taxon>
        <taxon>Tetramitia</taxon>
        <taxon>Eutetramitia</taxon>
        <taxon>Acrasidae</taxon>
        <taxon>Acrasis</taxon>
    </lineage>
</organism>
<comment type="caution">
    <text evidence="1">The sequence shown here is derived from an EMBL/GenBank/DDBJ whole genome shotgun (WGS) entry which is preliminary data.</text>
</comment>
<evidence type="ECO:0000313" key="1">
    <source>
        <dbReference type="EMBL" id="KAL0487767.1"/>
    </source>
</evidence>
<keyword evidence="2" id="KW-1185">Reference proteome</keyword>